<keyword evidence="13" id="KW-0511">Multifunctional enzyme</keyword>
<accession>A0ABY7UWA6</accession>
<comment type="function">
    <text evidence="18">Catalyzes the epimerization of the S- and R-forms of NAD(P)HX, a damaged form of NAD(P)H that is a result of enzymatic or heat-dependent hydration. This is a prerequisite for the S-specific NAD(P)H-hydrate dehydratase to allow the repair of both epimers of NAD(P)HX.</text>
</comment>
<evidence type="ECO:0000259" key="22">
    <source>
        <dbReference type="PROSITE" id="PS51385"/>
    </source>
</evidence>
<dbReference type="PANTHER" id="PTHR12592">
    <property type="entry name" value="ATP-DEPENDENT (S)-NAD(P)H-HYDRATE DEHYDRATASE FAMILY MEMBER"/>
    <property type="match status" value="1"/>
</dbReference>
<feature type="binding site" evidence="17">
    <location>
        <position position="291"/>
    </location>
    <ligand>
        <name>(6S)-NADPHX</name>
        <dbReference type="ChEBI" id="CHEBI:64076"/>
    </ligand>
</feature>
<evidence type="ECO:0000256" key="1">
    <source>
        <dbReference type="ARBA" id="ARBA00000013"/>
    </source>
</evidence>
<dbReference type="PROSITE" id="PS01050">
    <property type="entry name" value="YJEF_C_2"/>
    <property type="match status" value="1"/>
</dbReference>
<dbReference type="PROSITE" id="PS51385">
    <property type="entry name" value="YJEF_N"/>
    <property type="match status" value="1"/>
</dbReference>
<feature type="binding site" evidence="17">
    <location>
        <position position="472"/>
    </location>
    <ligand>
        <name>AMP</name>
        <dbReference type="ChEBI" id="CHEBI:456215"/>
    </ligand>
</feature>
<comment type="subunit">
    <text evidence="17">Homotetramer.</text>
</comment>
<feature type="binding site" evidence="18">
    <location>
        <position position="123"/>
    </location>
    <ligand>
        <name>K(+)</name>
        <dbReference type="ChEBI" id="CHEBI:29103"/>
    </ligand>
</feature>
<evidence type="ECO:0000256" key="2">
    <source>
        <dbReference type="ARBA" id="ARBA00000909"/>
    </source>
</evidence>
<name>A0ABY7UWA6_9RHOB</name>
<feature type="binding site" evidence="17">
    <location>
        <position position="354"/>
    </location>
    <ligand>
        <name>(6S)-NADPHX</name>
        <dbReference type="ChEBI" id="CHEBI:64076"/>
    </ligand>
</feature>
<comment type="similarity">
    <text evidence="3 19">In the N-terminal section; belongs to the NnrE/AIBP family.</text>
</comment>
<comment type="cofactor">
    <cofactor evidence="17">
        <name>Mg(2+)</name>
        <dbReference type="ChEBI" id="CHEBI:18420"/>
    </cofactor>
</comment>
<dbReference type="InterPro" id="IPR036652">
    <property type="entry name" value="YjeF_N_dom_sf"/>
</dbReference>
<keyword evidence="10 17" id="KW-0520">NAD</keyword>
<dbReference type="InterPro" id="IPR000631">
    <property type="entry name" value="CARKD"/>
</dbReference>
<evidence type="ECO:0000256" key="5">
    <source>
        <dbReference type="ARBA" id="ARBA00022723"/>
    </source>
</evidence>
<protein>
    <recommendedName>
        <fullName evidence="19">Bifunctional NAD(P)H-hydrate repair enzyme</fullName>
    </recommendedName>
    <alternativeName>
        <fullName evidence="19">Nicotinamide nucleotide repair protein</fullName>
    </alternativeName>
    <domain>
        <recommendedName>
            <fullName evidence="19">ADP-dependent (S)-NAD(P)H-hydrate dehydratase</fullName>
            <ecNumber evidence="19">4.2.1.136</ecNumber>
        </recommendedName>
        <alternativeName>
            <fullName evidence="19">ADP-dependent NAD(P)HX dehydratase</fullName>
        </alternativeName>
    </domain>
    <domain>
        <recommendedName>
            <fullName evidence="19">NAD(P)H-hydrate epimerase</fullName>
            <ecNumber evidence="19">5.1.99.6</ecNumber>
        </recommendedName>
    </domain>
</protein>
<evidence type="ECO:0000256" key="10">
    <source>
        <dbReference type="ARBA" id="ARBA00023027"/>
    </source>
</evidence>
<feature type="region of interest" description="Disordered" evidence="20">
    <location>
        <begin position="248"/>
        <end position="269"/>
    </location>
</feature>
<feature type="binding site" evidence="17">
    <location>
        <position position="400"/>
    </location>
    <ligand>
        <name>(6S)-NADPHX</name>
        <dbReference type="ChEBI" id="CHEBI:64076"/>
    </ligand>
</feature>
<evidence type="ECO:0000256" key="7">
    <source>
        <dbReference type="ARBA" id="ARBA00022840"/>
    </source>
</evidence>
<gene>
    <name evidence="17" type="primary">nnrD</name>
    <name evidence="18" type="synonym">nnrE</name>
    <name evidence="23" type="ORF">PRL19_13290</name>
</gene>
<dbReference type="EMBL" id="CP117466">
    <property type="protein sequence ID" value="WDA14253.1"/>
    <property type="molecule type" value="Genomic_DNA"/>
</dbReference>
<evidence type="ECO:0000313" key="23">
    <source>
        <dbReference type="EMBL" id="WDA14253.1"/>
    </source>
</evidence>
<feature type="binding site" evidence="18">
    <location>
        <position position="163"/>
    </location>
    <ligand>
        <name>(6S)-NADPHX</name>
        <dbReference type="ChEBI" id="CHEBI:64076"/>
    </ligand>
</feature>
<comment type="function">
    <text evidence="14 19">Bifunctional enzyme that catalyzes the epimerization of the S- and R-forms of NAD(P)HX and the dehydration of the S-form of NAD(P)HX at the expense of ADP, which is converted to AMP. This allows the repair of both epimers of NAD(P)HX, a damaged form of NAD(P)H that is a result of enzymatic or heat-dependent hydration.</text>
</comment>
<evidence type="ECO:0000256" key="3">
    <source>
        <dbReference type="ARBA" id="ARBA00006001"/>
    </source>
</evidence>
<evidence type="ECO:0000256" key="15">
    <source>
        <dbReference type="ARBA" id="ARBA00048238"/>
    </source>
</evidence>
<dbReference type="InterPro" id="IPR029056">
    <property type="entry name" value="Ribokinase-like"/>
</dbReference>
<evidence type="ECO:0000256" key="8">
    <source>
        <dbReference type="ARBA" id="ARBA00022857"/>
    </source>
</evidence>
<reference evidence="23 24" key="1">
    <citation type="submission" date="2023-02" db="EMBL/GenBank/DDBJ databases">
        <title>Whole genome sequenc of Paracoccus marcusii MBLB0836.</title>
        <authorList>
            <person name="Seo M.-J."/>
            <person name="Cho E.-S."/>
            <person name="Hwang C.Y."/>
        </authorList>
    </citation>
    <scope>NUCLEOTIDE SEQUENCE [LARGE SCALE GENOMIC DNA]</scope>
    <source>
        <strain evidence="23 24">MBLB0836</strain>
    </source>
</reference>
<comment type="similarity">
    <text evidence="17">Belongs to the NnrD/CARKD family.</text>
</comment>
<comment type="caution">
    <text evidence="18">Lacks conserved residue(s) required for the propagation of feature annotation.</text>
</comment>
<dbReference type="RefSeq" id="WP_273744512.1">
    <property type="nucleotide sequence ID" value="NZ_CP117466.1"/>
</dbReference>
<dbReference type="HAMAP" id="MF_01965">
    <property type="entry name" value="NADHX_dehydratase"/>
    <property type="match status" value="1"/>
</dbReference>
<dbReference type="InterPro" id="IPR017953">
    <property type="entry name" value="Carbohydrate_kinase_pred_CS"/>
</dbReference>
<dbReference type="Pfam" id="PF03853">
    <property type="entry name" value="YjeF_N"/>
    <property type="match status" value="1"/>
</dbReference>
<feature type="domain" description="YjeF N-terminal" evidence="22">
    <location>
        <begin position="13"/>
        <end position="228"/>
    </location>
</feature>
<dbReference type="Pfam" id="PF01256">
    <property type="entry name" value="Carb_kinase"/>
    <property type="match status" value="1"/>
</dbReference>
<feature type="binding site" evidence="18">
    <location>
        <position position="62"/>
    </location>
    <ligand>
        <name>K(+)</name>
        <dbReference type="ChEBI" id="CHEBI:29103"/>
    </ligand>
</feature>
<evidence type="ECO:0000256" key="4">
    <source>
        <dbReference type="ARBA" id="ARBA00009524"/>
    </source>
</evidence>
<dbReference type="CDD" id="cd01171">
    <property type="entry name" value="YXKO-related"/>
    <property type="match status" value="1"/>
</dbReference>
<evidence type="ECO:0000256" key="13">
    <source>
        <dbReference type="ARBA" id="ARBA00023268"/>
    </source>
</evidence>
<dbReference type="PANTHER" id="PTHR12592:SF0">
    <property type="entry name" value="ATP-DEPENDENT (S)-NAD(P)H-HYDRATE DEHYDRATASE"/>
    <property type="match status" value="1"/>
</dbReference>
<proteinExistence type="inferred from homology"/>
<dbReference type="SUPFAM" id="SSF64153">
    <property type="entry name" value="YjeF N-terminal domain-like"/>
    <property type="match status" value="1"/>
</dbReference>
<evidence type="ECO:0000256" key="12">
    <source>
        <dbReference type="ARBA" id="ARBA00023239"/>
    </source>
</evidence>
<comment type="catalytic activity">
    <reaction evidence="1 18 19">
        <text>(6R)-NADHX = (6S)-NADHX</text>
        <dbReference type="Rhea" id="RHEA:32215"/>
        <dbReference type="ChEBI" id="CHEBI:64074"/>
        <dbReference type="ChEBI" id="CHEBI:64075"/>
        <dbReference type="EC" id="5.1.99.6"/>
    </reaction>
</comment>
<dbReference type="Proteomes" id="UP001216899">
    <property type="component" value="Chromosome"/>
</dbReference>
<dbReference type="HAMAP" id="MF_01966">
    <property type="entry name" value="NADHX_epimerase"/>
    <property type="match status" value="1"/>
</dbReference>
<organism evidence="23 24">
    <name type="scientific">Paracoccus marcusii</name>
    <dbReference type="NCBI Taxonomy" id="59779"/>
    <lineage>
        <taxon>Bacteria</taxon>
        <taxon>Pseudomonadati</taxon>
        <taxon>Pseudomonadota</taxon>
        <taxon>Alphaproteobacteria</taxon>
        <taxon>Rhodobacterales</taxon>
        <taxon>Paracoccaceae</taxon>
        <taxon>Paracoccus</taxon>
    </lineage>
</organism>
<evidence type="ECO:0000313" key="24">
    <source>
        <dbReference type="Proteomes" id="UP001216899"/>
    </source>
</evidence>
<evidence type="ECO:0000256" key="6">
    <source>
        <dbReference type="ARBA" id="ARBA00022741"/>
    </source>
</evidence>
<comment type="function">
    <text evidence="17">Catalyzes the dehydration of the S-form of NAD(P)HX at the expense of ADP, which is converted to AMP. Together with NAD(P)HX epimerase, which catalyzes the epimerization of the S- and R-forms, the enzyme allows the repair of both epimers of NAD(P)HX, a damaged form of NAD(P)H that is a result of enzymatic or heat-dependent hydration.</text>
</comment>
<evidence type="ECO:0000256" key="16">
    <source>
        <dbReference type="ARBA" id="ARBA00049209"/>
    </source>
</evidence>
<keyword evidence="9 18" id="KW-0630">Potassium</keyword>
<dbReference type="InterPro" id="IPR004443">
    <property type="entry name" value="YjeF_N_dom"/>
</dbReference>
<dbReference type="Gene3D" id="3.40.1190.20">
    <property type="match status" value="1"/>
</dbReference>
<evidence type="ECO:0000256" key="17">
    <source>
        <dbReference type="HAMAP-Rule" id="MF_01965"/>
    </source>
</evidence>
<evidence type="ECO:0000256" key="11">
    <source>
        <dbReference type="ARBA" id="ARBA00023235"/>
    </source>
</evidence>
<dbReference type="Gene3D" id="3.40.50.10260">
    <property type="entry name" value="YjeF N-terminal domain"/>
    <property type="match status" value="1"/>
</dbReference>
<keyword evidence="11 18" id="KW-0413">Isomerase</keyword>
<comment type="catalytic activity">
    <reaction evidence="2 18 19">
        <text>(6R)-NADPHX = (6S)-NADPHX</text>
        <dbReference type="Rhea" id="RHEA:32227"/>
        <dbReference type="ChEBI" id="CHEBI:64076"/>
        <dbReference type="ChEBI" id="CHEBI:64077"/>
        <dbReference type="EC" id="5.1.99.6"/>
    </reaction>
</comment>
<dbReference type="SUPFAM" id="SSF53613">
    <property type="entry name" value="Ribokinase-like"/>
    <property type="match status" value="1"/>
</dbReference>
<evidence type="ECO:0000256" key="20">
    <source>
        <dbReference type="SAM" id="MobiDB-lite"/>
    </source>
</evidence>
<comment type="catalytic activity">
    <reaction evidence="15 17 19">
        <text>(6S)-NADHX + ADP = AMP + phosphate + NADH + H(+)</text>
        <dbReference type="Rhea" id="RHEA:32223"/>
        <dbReference type="ChEBI" id="CHEBI:15378"/>
        <dbReference type="ChEBI" id="CHEBI:43474"/>
        <dbReference type="ChEBI" id="CHEBI:57945"/>
        <dbReference type="ChEBI" id="CHEBI:64074"/>
        <dbReference type="ChEBI" id="CHEBI:456215"/>
        <dbReference type="ChEBI" id="CHEBI:456216"/>
        <dbReference type="EC" id="4.2.1.136"/>
    </reaction>
</comment>
<comment type="cofactor">
    <cofactor evidence="18 19">
        <name>K(+)</name>
        <dbReference type="ChEBI" id="CHEBI:29103"/>
    </cofactor>
    <text evidence="18 19">Binds 1 potassium ion per subunit.</text>
</comment>
<evidence type="ECO:0000256" key="19">
    <source>
        <dbReference type="PIRNR" id="PIRNR017184"/>
    </source>
</evidence>
<dbReference type="EC" id="5.1.99.6" evidence="19"/>
<feature type="binding site" evidence="17">
    <location>
        <begin position="442"/>
        <end position="446"/>
    </location>
    <ligand>
        <name>AMP</name>
        <dbReference type="ChEBI" id="CHEBI:456215"/>
    </ligand>
</feature>
<keyword evidence="12 17" id="KW-0456">Lyase</keyword>
<feature type="binding site" evidence="18">
    <location>
        <position position="166"/>
    </location>
    <ligand>
        <name>K(+)</name>
        <dbReference type="ChEBI" id="CHEBI:29103"/>
    </ligand>
</feature>
<evidence type="ECO:0000256" key="9">
    <source>
        <dbReference type="ARBA" id="ARBA00022958"/>
    </source>
</evidence>
<sequence length="529" mass="53859">MMEGSEIVTVAQMRAIESAAIGSGVTSGLNLMTRAGRAVAGQIRLRWPSPGRAVVLCGPGANGGDGFVVARALAQAGWRVDVLGAAPRPGSDAAAARAQWPGPVLPLTRAALCALPDADVYVDAIFGTGLTRPPEGEVAALLRHLGGEGGDAAFYRPRLVAVDAPSGLCLDSGVILGSGRAAPPWHALRVAMTVTFDSPKPGHLLEHGPLTCGQLVVADIGLEPFRVQGGRGLRPALMTALWPRFDLADRRRPQGPGGEGPWLRKQQSEGGHKYAHGAALIVAGGAVSGGAARLAARAALRVGAGLVTLAPPAAAMAEHALPPDALMRRTVDDADALAKLASDRRGMALCIGPGCGVTRAAALLEAVRAAARPAVLDADALTALAKAPGALPPDCVLTPHGGEFARLFPDLADQLSTDAPSRPKPAILREAARRIGAVIVFKGPDTVIADPQGQVAIHSDPQIPWLATAGSGDVLAGIITGLLARGLPAFDAACLGVRLHGAVARRHGPGLIADDLIDGLAPVIAEWGG</sequence>
<dbReference type="InterPro" id="IPR030677">
    <property type="entry name" value="Nnr"/>
</dbReference>
<dbReference type="NCBIfam" id="TIGR00196">
    <property type="entry name" value="yjeF_cterm"/>
    <property type="match status" value="1"/>
</dbReference>
<comment type="similarity">
    <text evidence="18">Belongs to the NnrE/AIBP family.</text>
</comment>
<dbReference type="EC" id="4.2.1.136" evidence="19"/>
<evidence type="ECO:0000256" key="18">
    <source>
        <dbReference type="HAMAP-Rule" id="MF_01966"/>
    </source>
</evidence>
<dbReference type="PIRSF" id="PIRSF017184">
    <property type="entry name" value="Nnr"/>
    <property type="match status" value="1"/>
</dbReference>
<feature type="binding site" evidence="17">
    <location>
        <position position="473"/>
    </location>
    <ligand>
        <name>(6S)-NADPHX</name>
        <dbReference type="ChEBI" id="CHEBI:64076"/>
    </ligand>
</feature>
<keyword evidence="6 17" id="KW-0547">Nucleotide-binding</keyword>
<keyword evidence="8 17" id="KW-0521">NADP</keyword>
<comment type="similarity">
    <text evidence="4 19">In the C-terminal section; belongs to the NnrD/CARKD family.</text>
</comment>
<comment type="catalytic activity">
    <reaction evidence="16 17 19">
        <text>(6S)-NADPHX + ADP = AMP + phosphate + NADPH + H(+)</text>
        <dbReference type="Rhea" id="RHEA:32235"/>
        <dbReference type="ChEBI" id="CHEBI:15378"/>
        <dbReference type="ChEBI" id="CHEBI:43474"/>
        <dbReference type="ChEBI" id="CHEBI:57783"/>
        <dbReference type="ChEBI" id="CHEBI:64076"/>
        <dbReference type="ChEBI" id="CHEBI:456215"/>
        <dbReference type="ChEBI" id="CHEBI:456216"/>
        <dbReference type="EC" id="4.2.1.136"/>
    </reaction>
</comment>
<dbReference type="PROSITE" id="PS51383">
    <property type="entry name" value="YJEF_C_3"/>
    <property type="match status" value="1"/>
</dbReference>
<feature type="binding site" evidence="18">
    <location>
        <begin position="61"/>
        <end position="65"/>
    </location>
    <ligand>
        <name>(6S)-NADPHX</name>
        <dbReference type="ChEBI" id="CHEBI:64076"/>
    </ligand>
</feature>
<dbReference type="NCBIfam" id="TIGR00197">
    <property type="entry name" value="yjeF_nterm"/>
    <property type="match status" value="1"/>
</dbReference>
<evidence type="ECO:0000259" key="21">
    <source>
        <dbReference type="PROSITE" id="PS51383"/>
    </source>
</evidence>
<feature type="domain" description="YjeF C-terminal" evidence="21">
    <location>
        <begin position="256"/>
        <end position="527"/>
    </location>
</feature>
<evidence type="ECO:0000256" key="14">
    <source>
        <dbReference type="ARBA" id="ARBA00025153"/>
    </source>
</evidence>
<keyword evidence="5 18" id="KW-0479">Metal-binding</keyword>
<keyword evidence="24" id="KW-1185">Reference proteome</keyword>
<feature type="binding site" evidence="18">
    <location>
        <begin position="127"/>
        <end position="133"/>
    </location>
    <ligand>
        <name>(6S)-NADPHX</name>
        <dbReference type="ChEBI" id="CHEBI:64076"/>
    </ligand>
</feature>
<keyword evidence="7 17" id="KW-0067">ATP-binding</keyword>